<dbReference type="Proteomes" id="UP000317715">
    <property type="component" value="Unassembled WGS sequence"/>
</dbReference>
<organism evidence="1 2">
    <name type="scientific">Paenarthrobacter aurescens</name>
    <name type="common">Arthrobacter aurescens</name>
    <dbReference type="NCBI Taxonomy" id="43663"/>
    <lineage>
        <taxon>Bacteria</taxon>
        <taxon>Bacillati</taxon>
        <taxon>Actinomycetota</taxon>
        <taxon>Actinomycetes</taxon>
        <taxon>Micrococcales</taxon>
        <taxon>Micrococcaceae</taxon>
        <taxon>Paenarthrobacter</taxon>
    </lineage>
</organism>
<accession>A0A4Y3NJK5</accession>
<gene>
    <name evidence="1" type="ORF">AAU01_20330</name>
</gene>
<proteinExistence type="predicted"/>
<sequence>MDRRRFGAVRLTNWDQGWLDYSNALVVLDPVVDRAYSSFIAPFSDIGVPPVQEIHGDCS</sequence>
<evidence type="ECO:0000313" key="2">
    <source>
        <dbReference type="Proteomes" id="UP000317715"/>
    </source>
</evidence>
<dbReference type="EMBL" id="BJMD01000011">
    <property type="protein sequence ID" value="GEB19278.1"/>
    <property type="molecule type" value="Genomic_DNA"/>
</dbReference>
<evidence type="ECO:0000313" key="1">
    <source>
        <dbReference type="EMBL" id="GEB19278.1"/>
    </source>
</evidence>
<reference evidence="1 2" key="1">
    <citation type="submission" date="2019-06" db="EMBL/GenBank/DDBJ databases">
        <title>Whole genome shotgun sequence of Paenarthrobacter aurescens NBRC 12136.</title>
        <authorList>
            <person name="Hosoyama A."/>
            <person name="Uohara A."/>
            <person name="Ohji S."/>
            <person name="Ichikawa N."/>
        </authorList>
    </citation>
    <scope>NUCLEOTIDE SEQUENCE [LARGE SCALE GENOMIC DNA]</scope>
    <source>
        <strain evidence="1 2">NBRC 12136</strain>
    </source>
</reference>
<comment type="caution">
    <text evidence="1">The sequence shown here is derived from an EMBL/GenBank/DDBJ whole genome shotgun (WGS) entry which is preliminary data.</text>
</comment>
<protein>
    <submittedName>
        <fullName evidence="1">Uncharacterized protein</fullName>
    </submittedName>
</protein>
<dbReference type="AlphaFoldDB" id="A0A4Y3NJK5"/>
<keyword evidence="2" id="KW-1185">Reference proteome</keyword>
<name>A0A4Y3NJK5_PAEAU</name>